<keyword evidence="3" id="KW-1185">Reference proteome</keyword>
<organism evidence="2 3">
    <name type="scientific">Singulisphaera acidiphila (strain ATCC BAA-1392 / DSM 18658 / VKM B-2454 / MOB10)</name>
    <dbReference type="NCBI Taxonomy" id="886293"/>
    <lineage>
        <taxon>Bacteria</taxon>
        <taxon>Pseudomonadati</taxon>
        <taxon>Planctomycetota</taxon>
        <taxon>Planctomycetia</taxon>
        <taxon>Isosphaerales</taxon>
        <taxon>Isosphaeraceae</taxon>
        <taxon>Singulisphaera</taxon>
    </lineage>
</organism>
<dbReference type="HOGENOM" id="CLU_581240_0_0_0"/>
<dbReference type="Proteomes" id="UP000010798">
    <property type="component" value="Chromosome"/>
</dbReference>
<dbReference type="SUPFAM" id="SSF53335">
    <property type="entry name" value="S-adenosyl-L-methionine-dependent methyltransferases"/>
    <property type="match status" value="1"/>
</dbReference>
<dbReference type="KEGG" id="saci:Sinac_2262"/>
<name>L0DCI3_SINAD</name>
<protein>
    <submittedName>
        <fullName evidence="2">Methyltransferase, FkbM family</fullName>
    </submittedName>
</protein>
<dbReference type="PANTHER" id="PTHR34203:SF13">
    <property type="entry name" value="EXPRESSED PROTEIN"/>
    <property type="match status" value="1"/>
</dbReference>
<evidence type="ECO:0000259" key="1">
    <source>
        <dbReference type="Pfam" id="PF05050"/>
    </source>
</evidence>
<reference evidence="2 3" key="1">
    <citation type="submission" date="2012-02" db="EMBL/GenBank/DDBJ databases">
        <title>Complete sequence of chromosome of Singulisphaera acidiphila DSM 18658.</title>
        <authorList>
            <consortium name="US DOE Joint Genome Institute (JGI-PGF)"/>
            <person name="Lucas S."/>
            <person name="Copeland A."/>
            <person name="Lapidus A."/>
            <person name="Glavina del Rio T."/>
            <person name="Dalin E."/>
            <person name="Tice H."/>
            <person name="Bruce D."/>
            <person name="Goodwin L."/>
            <person name="Pitluck S."/>
            <person name="Peters L."/>
            <person name="Ovchinnikova G."/>
            <person name="Chertkov O."/>
            <person name="Kyrpides N."/>
            <person name="Mavromatis K."/>
            <person name="Ivanova N."/>
            <person name="Brettin T."/>
            <person name="Detter J.C."/>
            <person name="Han C."/>
            <person name="Larimer F."/>
            <person name="Land M."/>
            <person name="Hauser L."/>
            <person name="Markowitz V."/>
            <person name="Cheng J.-F."/>
            <person name="Hugenholtz P."/>
            <person name="Woyke T."/>
            <person name="Wu D."/>
            <person name="Tindall B."/>
            <person name="Pomrenke H."/>
            <person name="Brambilla E."/>
            <person name="Klenk H.-P."/>
            <person name="Eisen J.A."/>
        </authorList>
    </citation>
    <scope>NUCLEOTIDE SEQUENCE [LARGE SCALE GENOMIC DNA]</scope>
    <source>
        <strain evidence="3">ATCC BAA-1392 / DSM 18658 / VKM B-2454 / MOB10</strain>
    </source>
</reference>
<dbReference type="EMBL" id="CP003364">
    <property type="protein sequence ID" value="AGA26580.1"/>
    <property type="molecule type" value="Genomic_DNA"/>
</dbReference>
<accession>L0DCI3</accession>
<dbReference type="GO" id="GO:0032259">
    <property type="term" value="P:methylation"/>
    <property type="evidence" value="ECO:0007669"/>
    <property type="project" value="UniProtKB-KW"/>
</dbReference>
<evidence type="ECO:0000313" key="2">
    <source>
        <dbReference type="EMBL" id="AGA26580.1"/>
    </source>
</evidence>
<dbReference type="GO" id="GO:0008168">
    <property type="term" value="F:methyltransferase activity"/>
    <property type="evidence" value="ECO:0007669"/>
    <property type="project" value="UniProtKB-KW"/>
</dbReference>
<dbReference type="Pfam" id="PF05050">
    <property type="entry name" value="Methyltransf_21"/>
    <property type="match status" value="1"/>
</dbReference>
<keyword evidence="2" id="KW-0808">Transferase</keyword>
<dbReference type="InterPro" id="IPR006342">
    <property type="entry name" value="FkbM_mtfrase"/>
</dbReference>
<dbReference type="STRING" id="886293.Sinac_2262"/>
<proteinExistence type="predicted"/>
<keyword evidence="2" id="KW-0489">Methyltransferase</keyword>
<dbReference type="PANTHER" id="PTHR34203">
    <property type="entry name" value="METHYLTRANSFERASE, FKBM FAMILY PROTEIN"/>
    <property type="match status" value="1"/>
</dbReference>
<dbReference type="AlphaFoldDB" id="L0DCI3"/>
<dbReference type="Gene3D" id="3.40.50.150">
    <property type="entry name" value="Vaccinia Virus protein VP39"/>
    <property type="match status" value="1"/>
</dbReference>
<gene>
    <name evidence="2" type="ordered locus">Sinac_2262</name>
</gene>
<sequence>MNSAESLQKSEDQDITTIAFQGRAGSVSSLSLHVSECFFEGAFPLVNGESELWKTARWGKTPSESPKNCHNDPIKGSDDSLGVASSFMDECSGRTNLSQSSETTGFRVIDRIEVQPGLTFSAVIDSAASDAISQGLAAGRFPASTRPAIEYLQASTPRGGRVLDLGTHVGTFTLAAAALGYEVIGVEASPQNVSLLRASLQHNGFDRVQLVNAAVSDRPGTLEFSQAGPYGHVGAPDAGQTSVSVPALSIDDLMAERGWDRVDFLKMDIEGSEIAGLKGMPRLLSAPDAPTIFVESNGHTLRFFDESPAHLKAILTGYGYRSFLIELGRLCPVQPDDFQPITCVDYLALKRSTPVLDVCRVDRPLTFRELVVRIIHSAHSSHDSERLYIANALTTASSEILGSKRVHQVVELLRQDPCKDVRLAAAAIALQPGRTDWWGGWHRGVEAIRTPFLSRIRRTRNPTNSTTDHG</sequence>
<dbReference type="CDD" id="cd02440">
    <property type="entry name" value="AdoMet_MTases"/>
    <property type="match status" value="1"/>
</dbReference>
<feature type="domain" description="Methyltransferase FkbM" evidence="1">
    <location>
        <begin position="164"/>
        <end position="321"/>
    </location>
</feature>
<dbReference type="NCBIfam" id="TIGR01444">
    <property type="entry name" value="fkbM_fam"/>
    <property type="match status" value="1"/>
</dbReference>
<dbReference type="eggNOG" id="COG2265">
    <property type="taxonomic scope" value="Bacteria"/>
</dbReference>
<evidence type="ECO:0000313" key="3">
    <source>
        <dbReference type="Proteomes" id="UP000010798"/>
    </source>
</evidence>
<dbReference type="InterPro" id="IPR029063">
    <property type="entry name" value="SAM-dependent_MTases_sf"/>
</dbReference>
<dbReference type="InterPro" id="IPR052514">
    <property type="entry name" value="SAM-dependent_MTase"/>
</dbReference>